<comment type="similarity">
    <text evidence="1">Belongs to the IFRD family.</text>
</comment>
<evidence type="ECO:0000313" key="6">
    <source>
        <dbReference type="Proteomes" id="UP000318571"/>
    </source>
</evidence>
<dbReference type="Gene3D" id="1.25.10.10">
    <property type="entry name" value="Leucine-rich Repeat Variant"/>
    <property type="match status" value="1"/>
</dbReference>
<dbReference type="InterPro" id="IPR011989">
    <property type="entry name" value="ARM-like"/>
</dbReference>
<accession>A0A553PDT4</accession>
<dbReference type="Pfam" id="PF05004">
    <property type="entry name" value="IFRD"/>
    <property type="match status" value="1"/>
</dbReference>
<dbReference type="InterPro" id="IPR006921">
    <property type="entry name" value="Interferon-rel_develop_reg_C"/>
</dbReference>
<dbReference type="PANTHER" id="PTHR12354:SF1">
    <property type="entry name" value="INTERFERON-RELATED DEVELOPMENTAL REGULATOR 1"/>
    <property type="match status" value="1"/>
</dbReference>
<keyword evidence="6" id="KW-1185">Reference proteome</keyword>
<dbReference type="PANTHER" id="PTHR12354">
    <property type="entry name" value="INTERFERON-RELATED DEVELOPMENTAL REGULATOR"/>
    <property type="match status" value="1"/>
</dbReference>
<evidence type="ECO:0000256" key="1">
    <source>
        <dbReference type="ARBA" id="ARBA00008828"/>
    </source>
</evidence>
<evidence type="ECO:0008006" key="7">
    <source>
        <dbReference type="Google" id="ProtNLM"/>
    </source>
</evidence>
<comment type="caution">
    <text evidence="5">The sequence shown here is derived from an EMBL/GenBank/DDBJ whole genome shotgun (WGS) entry which is preliminary data.</text>
</comment>
<dbReference type="EMBL" id="VCGU01000005">
    <property type="protein sequence ID" value="TRY75842.1"/>
    <property type="molecule type" value="Genomic_DNA"/>
</dbReference>
<gene>
    <name evidence="5" type="ORF">TCAL_12655</name>
</gene>
<proteinExistence type="inferred from homology"/>
<dbReference type="STRING" id="6832.A0A553PDT4"/>
<evidence type="ECO:0000259" key="4">
    <source>
        <dbReference type="Pfam" id="PF05004"/>
    </source>
</evidence>
<feature type="region of interest" description="Disordered" evidence="2">
    <location>
        <begin position="436"/>
        <end position="476"/>
    </location>
</feature>
<name>A0A553PDT4_TIGCA</name>
<feature type="domain" description="Interferon-related developmental regulator C-terminal" evidence="3">
    <location>
        <begin position="418"/>
        <end position="470"/>
    </location>
</feature>
<dbReference type="InterPro" id="IPR016024">
    <property type="entry name" value="ARM-type_fold"/>
</dbReference>
<sequence>MLATRINTDIVSQIITKEFAMSQRKSQVEHVNQRSAKKDKIRRNSDRQKELAKAAICRAEMGSDDESVFNDNASLMSNVSDGSQYKDEFAHNEDATGDDLTQDEVFEEKLREAMDMATQKSANGRTNALKALCTGFFKRYLPDFVDDRRVTLTDIVDKAVKKGKADEKVAAANLAVMICVELGTSTVAEEVFKDLKPLFTTQILDNSVSSKARAALASALGAICFLSSSDLNEFPQVMDTMETVFKASYNNNEPTKHTEDILSLHEAALSSWTLLLTLLPPSKAFKLLESHVTRFGDLLASTDVDLRIATGEALVVLYESAVEFNEDEAFSLVEGFLPELKQLATDSQKFRSKKDRKEQKSSFRDILKYIEDNDEFYEKISINSGRETVELLTWAQKIQYTSLCKAMGAGMSYHLKENELIREVFELGEPLPYLLDGSNLKPSKQERNSRHQQASKWRTQTRGKNRDKRSQATFSN</sequence>
<evidence type="ECO:0000259" key="3">
    <source>
        <dbReference type="Pfam" id="PF04836"/>
    </source>
</evidence>
<dbReference type="Proteomes" id="UP000318571">
    <property type="component" value="Chromosome 2"/>
</dbReference>
<feature type="compositionally biased region" description="Basic and acidic residues" evidence="2">
    <location>
        <begin position="26"/>
        <end position="47"/>
    </location>
</feature>
<dbReference type="SUPFAM" id="SSF48371">
    <property type="entry name" value="ARM repeat"/>
    <property type="match status" value="1"/>
</dbReference>
<evidence type="ECO:0000313" key="5">
    <source>
        <dbReference type="EMBL" id="TRY75842.1"/>
    </source>
</evidence>
<dbReference type="AlphaFoldDB" id="A0A553PDT4"/>
<dbReference type="InterPro" id="IPR007701">
    <property type="entry name" value="Interferon-rel_develop_reg_N"/>
</dbReference>
<dbReference type="InterPro" id="IPR039777">
    <property type="entry name" value="IFRD"/>
</dbReference>
<dbReference type="Pfam" id="PF04836">
    <property type="entry name" value="IFRD_C"/>
    <property type="match status" value="1"/>
</dbReference>
<dbReference type="OMA" id="QCFEAIF"/>
<organism evidence="5 6">
    <name type="scientific">Tigriopus californicus</name>
    <name type="common">Marine copepod</name>
    <dbReference type="NCBI Taxonomy" id="6832"/>
    <lineage>
        <taxon>Eukaryota</taxon>
        <taxon>Metazoa</taxon>
        <taxon>Ecdysozoa</taxon>
        <taxon>Arthropoda</taxon>
        <taxon>Crustacea</taxon>
        <taxon>Multicrustacea</taxon>
        <taxon>Hexanauplia</taxon>
        <taxon>Copepoda</taxon>
        <taxon>Harpacticoida</taxon>
        <taxon>Harpacticidae</taxon>
        <taxon>Tigriopus</taxon>
    </lineage>
</organism>
<evidence type="ECO:0000256" key="2">
    <source>
        <dbReference type="SAM" id="MobiDB-lite"/>
    </source>
</evidence>
<feature type="domain" description="Interferon-related developmental regulator N-terminal" evidence="4">
    <location>
        <begin position="73"/>
        <end position="371"/>
    </location>
</feature>
<feature type="region of interest" description="Disordered" evidence="2">
    <location>
        <begin position="25"/>
        <end position="47"/>
    </location>
</feature>
<protein>
    <recommendedName>
        <fullName evidence="7">Interferon-related developmental regulator N-terminal domain-containing protein</fullName>
    </recommendedName>
</protein>
<dbReference type="OrthoDB" id="18978at2759"/>
<reference evidence="5 6" key="1">
    <citation type="journal article" date="2018" name="Nat. Ecol. Evol.">
        <title>Genomic signatures of mitonuclear coevolution across populations of Tigriopus californicus.</title>
        <authorList>
            <person name="Barreto F.S."/>
            <person name="Watson E.T."/>
            <person name="Lima T.G."/>
            <person name="Willett C.S."/>
            <person name="Edmands S."/>
            <person name="Li W."/>
            <person name="Burton R.S."/>
        </authorList>
    </citation>
    <scope>NUCLEOTIDE SEQUENCE [LARGE SCALE GENOMIC DNA]</scope>
    <source>
        <strain evidence="5 6">San Diego</strain>
    </source>
</reference>